<dbReference type="Gene3D" id="3.60.20.10">
    <property type="entry name" value="Glutamine Phosphoribosylpyrophosphate, subunit 1, domain 1"/>
    <property type="match status" value="1"/>
</dbReference>
<name>A0A4U6Q5X4_9ACTN</name>
<evidence type="ECO:0000256" key="1">
    <source>
        <dbReference type="ARBA" id="ARBA00022962"/>
    </source>
</evidence>
<dbReference type="RefSeq" id="WP_137451866.1">
    <property type="nucleotide sequence ID" value="NZ_SZZH01000009.1"/>
</dbReference>
<comment type="caution">
    <text evidence="3">The sequence shown here is derived from an EMBL/GenBank/DDBJ whole genome shotgun (WGS) entry which is preliminary data.</text>
</comment>
<dbReference type="Proteomes" id="UP000306985">
    <property type="component" value="Unassembled WGS sequence"/>
</dbReference>
<proteinExistence type="predicted"/>
<accession>A0A4U6Q5X4</accession>
<dbReference type="PANTHER" id="PTHR42824:SF1">
    <property type="entry name" value="GLUTAMINE AMIDOTRANSFERASE YAFJ-RELATED"/>
    <property type="match status" value="1"/>
</dbReference>
<protein>
    <submittedName>
        <fullName evidence="3">Class II glutamine amidotransferase</fullName>
    </submittedName>
</protein>
<reference evidence="3 4" key="1">
    <citation type="submission" date="2019-05" db="EMBL/GenBank/DDBJ databases">
        <title>Nakamurella sp. N5BH11, whole genome shotgun sequence.</title>
        <authorList>
            <person name="Tuo L."/>
        </authorList>
    </citation>
    <scope>NUCLEOTIDE SEQUENCE [LARGE SCALE GENOMIC DNA]</scope>
    <source>
        <strain evidence="3 4">N5BH11</strain>
    </source>
</reference>
<dbReference type="Pfam" id="PF13230">
    <property type="entry name" value="GATase_4"/>
    <property type="match status" value="1"/>
</dbReference>
<keyword evidence="4" id="KW-1185">Reference proteome</keyword>
<dbReference type="AlphaFoldDB" id="A0A4U6Q5X4"/>
<dbReference type="GO" id="GO:0016740">
    <property type="term" value="F:transferase activity"/>
    <property type="evidence" value="ECO:0007669"/>
    <property type="project" value="UniProtKB-KW"/>
</dbReference>
<dbReference type="EMBL" id="SZZH01000009">
    <property type="protein sequence ID" value="TKV55973.1"/>
    <property type="molecule type" value="Genomic_DNA"/>
</dbReference>
<dbReference type="PANTHER" id="PTHR42824">
    <property type="entry name" value="GLUTAMINE AMIDOTRANSFERASE"/>
    <property type="match status" value="1"/>
</dbReference>
<dbReference type="InterPro" id="IPR026869">
    <property type="entry name" value="EgtC-like"/>
</dbReference>
<dbReference type="InterPro" id="IPR017932">
    <property type="entry name" value="GATase_2_dom"/>
</dbReference>
<dbReference type="CDD" id="cd01908">
    <property type="entry name" value="YafJ"/>
    <property type="match status" value="1"/>
</dbReference>
<dbReference type="PROSITE" id="PS51278">
    <property type="entry name" value="GATASE_TYPE_2"/>
    <property type="match status" value="1"/>
</dbReference>
<dbReference type="OrthoDB" id="9804310at2"/>
<dbReference type="InterPro" id="IPR029055">
    <property type="entry name" value="Ntn_hydrolases_N"/>
</dbReference>
<keyword evidence="1 3" id="KW-0315">Glutamine amidotransferase</keyword>
<evidence type="ECO:0000313" key="3">
    <source>
        <dbReference type="EMBL" id="TKV55973.1"/>
    </source>
</evidence>
<evidence type="ECO:0000259" key="2">
    <source>
        <dbReference type="PROSITE" id="PS51278"/>
    </source>
</evidence>
<organism evidence="3 4">
    <name type="scientific">Nakamurella flava</name>
    <dbReference type="NCBI Taxonomy" id="2576308"/>
    <lineage>
        <taxon>Bacteria</taxon>
        <taxon>Bacillati</taxon>
        <taxon>Actinomycetota</taxon>
        <taxon>Actinomycetes</taxon>
        <taxon>Nakamurellales</taxon>
        <taxon>Nakamurellaceae</taxon>
        <taxon>Nakamurella</taxon>
    </lineage>
</organism>
<gene>
    <name evidence="3" type="ORF">FDO65_21775</name>
</gene>
<keyword evidence="3" id="KW-0808">Transferase</keyword>
<dbReference type="SUPFAM" id="SSF56235">
    <property type="entry name" value="N-terminal nucleophile aminohydrolases (Ntn hydrolases)"/>
    <property type="match status" value="1"/>
</dbReference>
<feature type="domain" description="Glutamine amidotransferase type-2" evidence="2">
    <location>
        <begin position="2"/>
        <end position="254"/>
    </location>
</feature>
<evidence type="ECO:0000313" key="4">
    <source>
        <dbReference type="Proteomes" id="UP000306985"/>
    </source>
</evidence>
<sequence>MCRLFGLHHGHRVTATFWLLDAPDSLREQSRRNPQGAGIGSFDGAGRPVVDKQPIAAWTDAEFAHQARTDRSRTFVAHVRYASAGGLSRPNTHPFVMDGRIFAHNGTLGDLPRLDEELDRRGVRDLVQGQTDSERLFALITAYARDNGGDVGAAITDAVRWVADTLPVFALNIVLATPDELWALRYPDTHDLYLLRPSSDAGHPLHVRSRRISVQAEHHRPQTAAPVVVASERMDSEPGWRLLHPGELVHARGRGDDLQVRTRIAVIEPPRQQLTLADLSPEAAASQRAAAEHGG</sequence>